<comment type="caution">
    <text evidence="8">The sequence shown here is derived from an EMBL/GenBank/DDBJ whole genome shotgun (WGS) entry which is preliminary data.</text>
</comment>
<sequence>MHGAAKPGTPILIVAFAFGVWCLQQMPALPGPYWVAVLLAPLISARTARSFPHPAAQLARHISLFILCLGAGFFYAAVMAQQRLTDALPAAWEGQDIQLVGVVASLPQMQERGERFLFDVESIETPQARVPQRLSIAHYFSGFGAAAPVPGAQQFHAGERWRLNVRLKCPHGSYNPHGFDFEFWALERNIRATGYLRSAIDGVRLQAMVWRPGYMVERLRERLRDHFQQVLGPARYSGVLMALAFGDEGAIRPADWQIFLRTGVNHLMSISGLHVTMVAGLAFALVSACWRRSEWLTLRLPARKAAALAGVAVAGAYALITGFAVPAQRTFYMLTVISAALWSGRSASMSQVLAWAMLAVLLLDPWAVLAPGFWLSFAAVALLGYAGSARLARPHWLREAVHTQWVVTLGLTPLLLALFGQVSLVSPLANAFAIPVISLIVTPLALLGAVIPMDAILLASHAVMSWCMVLLQACAGLPLAMWQQHAPPVWTVVVAMLGVLWLLLPRGFPMRWAGALALAPMFMLLPAAPLAGELRVAVLDVGQGLAVVLQTARHALLYDTGPRYSVDADSGNRIILPYLRGAGIARLDGLILTHDDIDHTGGGGSILQGIAIEWLASSLPPDHPLLKDVVRPLPCFAGQSWNWDGVEFDMLHPAFGSYALAAVKDNDRGCVLKVTTANGRLLLPADIERISEQQLLERSPQALAAEVLVAPHHGSKTSSSPAFVAQVAPRITVFTAGYRNRFGHPKPEVVQRYADQGSRLLQSDRDGAILFQFGEQGIDVQSWRVARRRYWQNGVAENAGAG</sequence>
<dbReference type="NCBIfam" id="TIGR00361">
    <property type="entry name" value="ComEC_Rec2"/>
    <property type="match status" value="1"/>
</dbReference>
<dbReference type="Pfam" id="PF03772">
    <property type="entry name" value="Competence"/>
    <property type="match status" value="1"/>
</dbReference>
<dbReference type="CDD" id="cd07731">
    <property type="entry name" value="ComA-like_MBL-fold"/>
    <property type="match status" value="1"/>
</dbReference>
<organism evidence="8">
    <name type="scientific">mine drainage metagenome</name>
    <dbReference type="NCBI Taxonomy" id="410659"/>
    <lineage>
        <taxon>unclassified sequences</taxon>
        <taxon>metagenomes</taxon>
        <taxon>ecological metagenomes</taxon>
    </lineage>
</organism>
<feature type="transmembrane region" description="Helical" evidence="6">
    <location>
        <begin position="463"/>
        <end position="482"/>
    </location>
</feature>
<feature type="transmembrane region" description="Helical" evidence="6">
    <location>
        <begin position="267"/>
        <end position="286"/>
    </location>
</feature>
<dbReference type="EMBL" id="MLJW01000801">
    <property type="protein sequence ID" value="OIQ82471.1"/>
    <property type="molecule type" value="Genomic_DNA"/>
</dbReference>
<dbReference type="Pfam" id="PF13567">
    <property type="entry name" value="DUF4131"/>
    <property type="match status" value="1"/>
</dbReference>
<dbReference type="AlphaFoldDB" id="A0A1J5QRG1"/>
<feature type="transmembrane region" description="Helical" evidence="6">
    <location>
        <begin position="404"/>
        <end position="425"/>
    </location>
</feature>
<gene>
    <name evidence="8" type="ORF">GALL_357480</name>
</gene>
<dbReference type="PANTHER" id="PTHR30619:SF1">
    <property type="entry name" value="RECOMBINATION PROTEIN 2"/>
    <property type="match status" value="1"/>
</dbReference>
<feature type="domain" description="Metallo-beta-lactamase" evidence="7">
    <location>
        <begin position="543"/>
        <end position="713"/>
    </location>
</feature>
<evidence type="ECO:0000259" key="7">
    <source>
        <dbReference type="SMART" id="SM00849"/>
    </source>
</evidence>
<name>A0A1J5QRG1_9ZZZZ</name>
<feature type="transmembrane region" description="Helical" evidence="6">
    <location>
        <begin position="431"/>
        <end position="451"/>
    </location>
</feature>
<dbReference type="InterPro" id="IPR004797">
    <property type="entry name" value="Competence_ComEC/Rec2"/>
</dbReference>
<dbReference type="InterPro" id="IPR001279">
    <property type="entry name" value="Metallo-B-lactamas"/>
</dbReference>
<dbReference type="InterPro" id="IPR052159">
    <property type="entry name" value="Competence_DNA_uptake"/>
</dbReference>
<evidence type="ECO:0000256" key="4">
    <source>
        <dbReference type="ARBA" id="ARBA00022989"/>
    </source>
</evidence>
<feature type="transmembrane region" description="Helical" evidence="6">
    <location>
        <begin position="488"/>
        <end position="505"/>
    </location>
</feature>
<comment type="subcellular location">
    <subcellularLocation>
        <location evidence="1">Cell membrane</location>
        <topology evidence="1">Multi-pass membrane protein</topology>
    </subcellularLocation>
</comment>
<keyword evidence="3 6" id="KW-0812">Transmembrane</keyword>
<keyword evidence="2" id="KW-1003">Cell membrane</keyword>
<reference evidence="8" key="1">
    <citation type="submission" date="2016-10" db="EMBL/GenBank/DDBJ databases">
        <title>Sequence of Gallionella enrichment culture.</title>
        <authorList>
            <person name="Poehlein A."/>
            <person name="Muehling M."/>
            <person name="Daniel R."/>
        </authorList>
    </citation>
    <scope>NUCLEOTIDE SEQUENCE</scope>
</reference>
<dbReference type="InterPro" id="IPR035681">
    <property type="entry name" value="ComA-like_MBL"/>
</dbReference>
<dbReference type="InterPro" id="IPR036866">
    <property type="entry name" value="RibonucZ/Hydroxyglut_hydro"/>
</dbReference>
<proteinExistence type="predicted"/>
<dbReference type="InterPro" id="IPR004477">
    <property type="entry name" value="ComEC_N"/>
</dbReference>
<dbReference type="GO" id="GO:0030420">
    <property type="term" value="P:establishment of competence for transformation"/>
    <property type="evidence" value="ECO:0007669"/>
    <property type="project" value="InterPro"/>
</dbReference>
<dbReference type="Gene3D" id="3.60.15.10">
    <property type="entry name" value="Ribonuclease Z/Hydroxyacylglutathione hydrolase-like"/>
    <property type="match status" value="1"/>
</dbReference>
<dbReference type="InterPro" id="IPR025405">
    <property type="entry name" value="DUF4131"/>
</dbReference>
<evidence type="ECO:0000313" key="8">
    <source>
        <dbReference type="EMBL" id="OIQ82471.1"/>
    </source>
</evidence>
<dbReference type="NCBIfam" id="TIGR00360">
    <property type="entry name" value="ComEC_N-term"/>
    <property type="match status" value="1"/>
</dbReference>
<keyword evidence="5 6" id="KW-0472">Membrane</keyword>
<evidence type="ECO:0000256" key="3">
    <source>
        <dbReference type="ARBA" id="ARBA00022692"/>
    </source>
</evidence>
<feature type="transmembrane region" description="Helical" evidence="6">
    <location>
        <begin position="373"/>
        <end position="392"/>
    </location>
</feature>
<protein>
    <submittedName>
        <fullName evidence="8">ComEC family competence protein</fullName>
    </submittedName>
</protein>
<feature type="transmembrane region" description="Helical" evidence="6">
    <location>
        <begin position="306"/>
        <end position="327"/>
    </location>
</feature>
<evidence type="ECO:0000256" key="6">
    <source>
        <dbReference type="SAM" id="Phobius"/>
    </source>
</evidence>
<dbReference type="SUPFAM" id="SSF56281">
    <property type="entry name" value="Metallo-hydrolase/oxidoreductase"/>
    <property type="match status" value="1"/>
</dbReference>
<dbReference type="Pfam" id="PF00753">
    <property type="entry name" value="Lactamase_B"/>
    <property type="match status" value="1"/>
</dbReference>
<evidence type="ECO:0000256" key="5">
    <source>
        <dbReference type="ARBA" id="ARBA00023136"/>
    </source>
</evidence>
<dbReference type="SMART" id="SM00849">
    <property type="entry name" value="Lactamase_B"/>
    <property type="match status" value="1"/>
</dbReference>
<keyword evidence="4 6" id="KW-1133">Transmembrane helix</keyword>
<evidence type="ECO:0000256" key="2">
    <source>
        <dbReference type="ARBA" id="ARBA00022475"/>
    </source>
</evidence>
<accession>A0A1J5QRG1</accession>
<dbReference type="PANTHER" id="PTHR30619">
    <property type="entry name" value="DNA INTERNALIZATION/COMPETENCE PROTEIN COMEC/REC2"/>
    <property type="match status" value="1"/>
</dbReference>
<feature type="transmembrane region" description="Helical" evidence="6">
    <location>
        <begin position="512"/>
        <end position="531"/>
    </location>
</feature>
<evidence type="ECO:0000256" key="1">
    <source>
        <dbReference type="ARBA" id="ARBA00004651"/>
    </source>
</evidence>
<dbReference type="GO" id="GO:0005886">
    <property type="term" value="C:plasma membrane"/>
    <property type="evidence" value="ECO:0007669"/>
    <property type="project" value="UniProtKB-SubCell"/>
</dbReference>
<feature type="transmembrane region" description="Helical" evidence="6">
    <location>
        <begin position="58"/>
        <end position="78"/>
    </location>
</feature>